<dbReference type="OrthoDB" id="7432757at2"/>
<dbReference type="RefSeq" id="WP_009021542.1">
    <property type="nucleotide sequence ID" value="NZ_DS999411.1"/>
</dbReference>
<gene>
    <name evidence="1" type="ORF">NOR51B_2753</name>
</gene>
<reference evidence="2" key="1">
    <citation type="journal article" date="2013" name="BMC Microbiol.">
        <title>Taxonomy and evolution of bacteriochlorophyll a-containing members of the OM60/NOR5 clade of marine gammaproteobacteria: description of Luminiphilus syltensis gen. nov., sp. nov., reclassification of Haliea rubra as Pseudohaliea rubra gen. nov., comb. nov., and emendation of Chromatocurvus halotolerans.</title>
        <authorList>
            <person name="Spring S."/>
            <person name="Riedel T."/>
            <person name="Sproer C."/>
            <person name="Yan S."/>
            <person name="Harder J."/>
            <person name="Fuchs B.M."/>
        </authorList>
    </citation>
    <scope>NUCLEOTIDE SEQUENCE [LARGE SCALE GENOMIC DNA]</scope>
    <source>
        <strain evidence="2">NOR51-B</strain>
    </source>
</reference>
<proteinExistence type="predicted"/>
<sequence>MQDYHFRLVHTDDSEYGEAVQFALSIYDSSLLHPVRQAFPHYLVMSRHGALVAVCGYRSAAGGLMLEQFMEETACDYVNRYCGVSPSREVVVELGAFRVKSTALTPLFSRHLKSALRDQGFEYALALSPSGAADISTWSRERAAISNESTPAFAAGGSGDPALKVGVIPLLDVSSH</sequence>
<evidence type="ECO:0000313" key="1">
    <source>
        <dbReference type="EMBL" id="EED36800.1"/>
    </source>
</evidence>
<keyword evidence="2" id="KW-1185">Reference proteome</keyword>
<dbReference type="AlphaFoldDB" id="B8KVD9"/>
<dbReference type="EMBL" id="DS999411">
    <property type="protein sequence ID" value="EED36800.1"/>
    <property type="molecule type" value="Genomic_DNA"/>
</dbReference>
<dbReference type="InterPro" id="IPR022050">
    <property type="entry name" value="T_hemolysin"/>
</dbReference>
<organism evidence="1 2">
    <name type="scientific">Luminiphilus syltensis NOR5-1B</name>
    <dbReference type="NCBI Taxonomy" id="565045"/>
    <lineage>
        <taxon>Bacteria</taxon>
        <taxon>Pseudomonadati</taxon>
        <taxon>Pseudomonadota</taxon>
        <taxon>Gammaproteobacteria</taxon>
        <taxon>Cellvibrionales</taxon>
        <taxon>Halieaceae</taxon>
        <taxon>Luminiphilus</taxon>
    </lineage>
</organism>
<accession>B8KVD9</accession>
<dbReference type="Proteomes" id="UP000004699">
    <property type="component" value="Unassembled WGS sequence"/>
</dbReference>
<dbReference type="HOGENOM" id="CLU_1560338_0_0_6"/>
<dbReference type="Pfam" id="PF12261">
    <property type="entry name" value="T_hemolysin"/>
    <property type="match status" value="1"/>
</dbReference>
<protein>
    <submittedName>
        <fullName evidence="1">Uncharacterized protein</fullName>
    </submittedName>
</protein>
<name>B8KVD9_9GAMM</name>
<evidence type="ECO:0000313" key="2">
    <source>
        <dbReference type="Proteomes" id="UP000004699"/>
    </source>
</evidence>